<evidence type="ECO:0000313" key="1">
    <source>
        <dbReference type="EMBL" id="SDJ68031.1"/>
    </source>
</evidence>
<dbReference type="EMBL" id="FNEE01000008">
    <property type="protein sequence ID" value="SDJ68031.1"/>
    <property type="molecule type" value="Genomic_DNA"/>
</dbReference>
<keyword evidence="2" id="KW-1185">Reference proteome</keyword>
<organism evidence="1 2">
    <name type="scientific">Mesorhizobium muleiense</name>
    <dbReference type="NCBI Taxonomy" id="1004279"/>
    <lineage>
        <taxon>Bacteria</taxon>
        <taxon>Pseudomonadati</taxon>
        <taxon>Pseudomonadota</taxon>
        <taxon>Alphaproteobacteria</taxon>
        <taxon>Hyphomicrobiales</taxon>
        <taxon>Phyllobacteriaceae</taxon>
        <taxon>Mesorhizobium</taxon>
    </lineage>
</organism>
<dbReference type="Proteomes" id="UP000198894">
    <property type="component" value="Unassembled WGS sequence"/>
</dbReference>
<proteinExistence type="predicted"/>
<accession>A0A1G8VPN2</accession>
<sequence>MDLRWSINLLEDGAVVTQDGEYLGTWGIDESDAIYEFTPDGAADPLLCSGFVKFLCDHIKQWHSQQQSGGA</sequence>
<evidence type="ECO:0008006" key="3">
    <source>
        <dbReference type="Google" id="ProtNLM"/>
    </source>
</evidence>
<protein>
    <recommendedName>
        <fullName evidence="3">Immunity protein 53</fullName>
    </recommendedName>
</protein>
<name>A0A1G8VPN2_9HYPH</name>
<evidence type="ECO:0000313" key="2">
    <source>
        <dbReference type="Proteomes" id="UP000198894"/>
    </source>
</evidence>
<gene>
    <name evidence="1" type="ORF">SAMN05428953_10841</name>
</gene>
<dbReference type="RefSeq" id="WP_091594608.1">
    <property type="nucleotide sequence ID" value="NZ_FNEE01000008.1"/>
</dbReference>
<dbReference type="AlphaFoldDB" id="A0A1G8VPN2"/>
<reference evidence="2" key="1">
    <citation type="submission" date="2016-10" db="EMBL/GenBank/DDBJ databases">
        <authorList>
            <person name="Varghese N."/>
            <person name="Submissions S."/>
        </authorList>
    </citation>
    <scope>NUCLEOTIDE SEQUENCE [LARGE SCALE GENOMIC DNA]</scope>
    <source>
        <strain evidence="2">CGMCC 1.11022</strain>
    </source>
</reference>